<keyword evidence="3" id="KW-0804">Transcription</keyword>
<dbReference type="InterPro" id="IPR036388">
    <property type="entry name" value="WH-like_DNA-bd_sf"/>
</dbReference>
<dbReference type="EMBL" id="SIRE01000005">
    <property type="protein sequence ID" value="TBL80479.1"/>
    <property type="molecule type" value="Genomic_DNA"/>
</dbReference>
<dbReference type="OrthoDB" id="182489at2"/>
<accession>A0A4Q9DWT5</accession>
<protein>
    <submittedName>
        <fullName evidence="5">Response regulator transcription factor</fullName>
    </submittedName>
</protein>
<dbReference type="PRINTS" id="PR00038">
    <property type="entry name" value="HTHLUXR"/>
</dbReference>
<dbReference type="Pfam" id="PF00196">
    <property type="entry name" value="GerE"/>
    <property type="match status" value="1"/>
</dbReference>
<dbReference type="Gene3D" id="1.10.10.10">
    <property type="entry name" value="Winged helix-like DNA-binding domain superfamily/Winged helix DNA-binding domain"/>
    <property type="match status" value="1"/>
</dbReference>
<dbReference type="SMART" id="SM00421">
    <property type="entry name" value="HTH_LUXR"/>
    <property type="match status" value="1"/>
</dbReference>
<evidence type="ECO:0000259" key="4">
    <source>
        <dbReference type="PROSITE" id="PS50043"/>
    </source>
</evidence>
<evidence type="ECO:0000313" key="6">
    <source>
        <dbReference type="Proteomes" id="UP000293142"/>
    </source>
</evidence>
<keyword evidence="6" id="KW-1185">Reference proteome</keyword>
<reference evidence="5 6" key="1">
    <citation type="submission" date="2019-02" db="EMBL/GenBank/DDBJ databases">
        <title>Paenibacillus sp. nov., isolated from surface-sterilized tissue of Thalictrum simplex L.</title>
        <authorList>
            <person name="Tuo L."/>
        </authorList>
    </citation>
    <scope>NUCLEOTIDE SEQUENCE [LARGE SCALE GENOMIC DNA]</scope>
    <source>
        <strain evidence="5 6">N2SHLJ1</strain>
    </source>
</reference>
<comment type="caution">
    <text evidence="5">The sequence shown here is derived from an EMBL/GenBank/DDBJ whole genome shotgun (WGS) entry which is preliminary data.</text>
</comment>
<name>A0A4Q9DWT5_9BACL</name>
<evidence type="ECO:0000256" key="2">
    <source>
        <dbReference type="ARBA" id="ARBA00023125"/>
    </source>
</evidence>
<feature type="domain" description="HTH luxR-type" evidence="4">
    <location>
        <begin position="86"/>
        <end position="152"/>
    </location>
</feature>
<evidence type="ECO:0000313" key="5">
    <source>
        <dbReference type="EMBL" id="TBL80479.1"/>
    </source>
</evidence>
<evidence type="ECO:0000256" key="1">
    <source>
        <dbReference type="ARBA" id="ARBA00023015"/>
    </source>
</evidence>
<dbReference type="PROSITE" id="PS50043">
    <property type="entry name" value="HTH_LUXR_2"/>
    <property type="match status" value="1"/>
</dbReference>
<dbReference type="InterPro" id="IPR016032">
    <property type="entry name" value="Sig_transdc_resp-reg_C-effctor"/>
</dbReference>
<dbReference type="AlphaFoldDB" id="A0A4Q9DWT5"/>
<dbReference type="SUPFAM" id="SSF46894">
    <property type="entry name" value="C-terminal effector domain of the bipartite response regulators"/>
    <property type="match status" value="1"/>
</dbReference>
<dbReference type="PANTHER" id="PTHR44688:SF16">
    <property type="entry name" value="DNA-BINDING TRANSCRIPTIONAL ACTIVATOR DEVR_DOSR"/>
    <property type="match status" value="1"/>
</dbReference>
<dbReference type="Proteomes" id="UP000293142">
    <property type="component" value="Unassembled WGS sequence"/>
</dbReference>
<keyword evidence="1" id="KW-0805">Transcription regulation</keyword>
<organism evidence="5 6">
    <name type="scientific">Paenibacillus thalictri</name>
    <dbReference type="NCBI Taxonomy" id="2527873"/>
    <lineage>
        <taxon>Bacteria</taxon>
        <taxon>Bacillati</taxon>
        <taxon>Bacillota</taxon>
        <taxon>Bacilli</taxon>
        <taxon>Bacillales</taxon>
        <taxon>Paenibacillaceae</taxon>
        <taxon>Paenibacillus</taxon>
    </lineage>
</organism>
<keyword evidence="2" id="KW-0238">DNA-binding</keyword>
<dbReference type="PROSITE" id="PS00622">
    <property type="entry name" value="HTH_LUXR_1"/>
    <property type="match status" value="1"/>
</dbReference>
<dbReference type="GO" id="GO:0006355">
    <property type="term" value="P:regulation of DNA-templated transcription"/>
    <property type="evidence" value="ECO:0007669"/>
    <property type="project" value="InterPro"/>
</dbReference>
<dbReference type="InterPro" id="IPR000792">
    <property type="entry name" value="Tscrpt_reg_LuxR_C"/>
</dbReference>
<proteinExistence type="predicted"/>
<gene>
    <name evidence="5" type="ORF">EYB31_06925</name>
</gene>
<evidence type="ECO:0000256" key="3">
    <source>
        <dbReference type="ARBA" id="ARBA00023163"/>
    </source>
</evidence>
<dbReference type="GO" id="GO:0003677">
    <property type="term" value="F:DNA binding"/>
    <property type="evidence" value="ECO:0007669"/>
    <property type="project" value="UniProtKB-KW"/>
</dbReference>
<dbReference type="CDD" id="cd06170">
    <property type="entry name" value="LuxR_C_like"/>
    <property type="match status" value="1"/>
</dbReference>
<dbReference type="PANTHER" id="PTHR44688">
    <property type="entry name" value="DNA-BINDING TRANSCRIPTIONAL ACTIVATOR DEVR_DOSR"/>
    <property type="match status" value="1"/>
</dbReference>
<sequence>MMREAAGITFINHMLSRGVCIAAPPANPMFEHIHLRLGCEQTTVHRDYDGITPTPMYMIDTSGGKLHRFLNKMIASLSLPQEEAQEHDDLLVLSGREKEVVELLVKGHSNLEIAATLYVSETTVKKHVSNIFRKLDVKSRAQLINRYMSKINSQG</sequence>